<reference evidence="17 18" key="1">
    <citation type="journal article" date="2017" name="Mol. Plant">
        <title>The Genome of Medicinal Plant Macleaya cordata Provides New Insights into Benzylisoquinoline Alkaloids Metabolism.</title>
        <authorList>
            <person name="Liu X."/>
            <person name="Liu Y."/>
            <person name="Huang P."/>
            <person name="Ma Y."/>
            <person name="Qing Z."/>
            <person name="Tang Q."/>
            <person name="Cao H."/>
            <person name="Cheng P."/>
            <person name="Zheng Y."/>
            <person name="Yuan Z."/>
            <person name="Zhou Y."/>
            <person name="Liu J."/>
            <person name="Tang Z."/>
            <person name="Zhuo Y."/>
            <person name="Zhang Y."/>
            <person name="Yu L."/>
            <person name="Huang J."/>
            <person name="Yang P."/>
            <person name="Peng Q."/>
            <person name="Zhang J."/>
            <person name="Jiang W."/>
            <person name="Zhang Z."/>
            <person name="Lin K."/>
            <person name="Ro D.K."/>
            <person name="Chen X."/>
            <person name="Xiong X."/>
            <person name="Shang Y."/>
            <person name="Huang S."/>
            <person name="Zeng J."/>
        </authorList>
    </citation>
    <scope>NUCLEOTIDE SEQUENCE [LARGE SCALE GENOMIC DNA]</scope>
    <source>
        <strain evidence="18">cv. BLH2017</strain>
        <tissue evidence="17">Root</tissue>
    </source>
</reference>
<evidence type="ECO:0000256" key="6">
    <source>
        <dbReference type="ARBA" id="ARBA00022821"/>
    </source>
</evidence>
<feature type="disulfide bond" evidence="13 14">
    <location>
        <begin position="36"/>
        <end position="50"/>
    </location>
</feature>
<dbReference type="CDD" id="cd00035">
    <property type="entry name" value="ChtBD1"/>
    <property type="match status" value="1"/>
</dbReference>
<feature type="disulfide bond" evidence="13 14">
    <location>
        <begin position="31"/>
        <end position="43"/>
    </location>
</feature>
<dbReference type="InterPro" id="IPR016283">
    <property type="entry name" value="Glyco_hydro_19"/>
</dbReference>
<dbReference type="Gene3D" id="1.10.530.10">
    <property type="match status" value="1"/>
</dbReference>
<keyword evidence="6" id="KW-0611">Plant defense</keyword>
<dbReference type="GO" id="GO:0006952">
    <property type="term" value="P:defense response"/>
    <property type="evidence" value="ECO:0007669"/>
    <property type="project" value="UniProtKB-KW"/>
</dbReference>
<feature type="domain" description="Chitin-binding type-1" evidence="16">
    <location>
        <begin position="26"/>
        <end position="61"/>
    </location>
</feature>
<keyword evidence="10" id="KW-0326">Glycosidase</keyword>
<dbReference type="Gene3D" id="3.30.20.10">
    <property type="entry name" value="Endochitinase, domain 2"/>
    <property type="match status" value="1"/>
</dbReference>
<dbReference type="Proteomes" id="UP000195402">
    <property type="component" value="Unassembled WGS sequence"/>
</dbReference>
<evidence type="ECO:0000256" key="2">
    <source>
        <dbReference type="ARBA" id="ARBA00012729"/>
    </source>
</evidence>
<dbReference type="OMA" id="NEASGNC"/>
<dbReference type="PROSITE" id="PS00026">
    <property type="entry name" value="CHIT_BIND_I_1"/>
    <property type="match status" value="1"/>
</dbReference>
<dbReference type="InterPro" id="IPR001002">
    <property type="entry name" value="Chitin-bd_1"/>
</dbReference>
<dbReference type="SMART" id="SM00270">
    <property type="entry name" value="ChtBD1"/>
    <property type="match status" value="1"/>
</dbReference>
<dbReference type="Pfam" id="PF00187">
    <property type="entry name" value="Chitin_bind_1"/>
    <property type="match status" value="1"/>
</dbReference>
<proteinExistence type="predicted"/>
<keyword evidence="8 13" id="KW-1015">Disulfide bond</keyword>
<dbReference type="GO" id="GO:0006032">
    <property type="term" value="P:chitin catabolic process"/>
    <property type="evidence" value="ECO:0007669"/>
    <property type="project" value="UniProtKB-KW"/>
</dbReference>
<feature type="chain" id="PRO_5012419581" description="chitinase" evidence="15">
    <location>
        <begin position="27"/>
        <end position="273"/>
    </location>
</feature>
<evidence type="ECO:0000256" key="9">
    <source>
        <dbReference type="ARBA" id="ARBA00023277"/>
    </source>
</evidence>
<dbReference type="FunFam" id="1.10.530.10:FF:000052">
    <property type="entry name" value="Endochitinase PR4"/>
    <property type="match status" value="1"/>
</dbReference>
<dbReference type="PANTHER" id="PTHR22595:SF194">
    <property type="entry name" value="CHITINASE FAMILY PROTEIN"/>
    <property type="match status" value="1"/>
</dbReference>
<keyword evidence="5 17" id="KW-0378">Hydrolase</keyword>
<evidence type="ECO:0000313" key="17">
    <source>
        <dbReference type="EMBL" id="OVA07850.1"/>
    </source>
</evidence>
<dbReference type="PROSITE" id="PS00774">
    <property type="entry name" value="CHITINASE_19_2"/>
    <property type="match status" value="1"/>
</dbReference>
<dbReference type="GO" id="GO:0008061">
    <property type="term" value="F:chitin binding"/>
    <property type="evidence" value="ECO:0007669"/>
    <property type="project" value="UniProtKB-UniRule"/>
</dbReference>
<gene>
    <name evidence="17" type="ORF">BVC80_6553g5</name>
</gene>
<evidence type="ECO:0000256" key="13">
    <source>
        <dbReference type="PIRSR" id="PIRSR001060-2"/>
    </source>
</evidence>
<evidence type="ECO:0000256" key="10">
    <source>
        <dbReference type="ARBA" id="ARBA00023295"/>
    </source>
</evidence>
<dbReference type="AlphaFoldDB" id="A0A200QBN6"/>
<dbReference type="InterPro" id="IPR018371">
    <property type="entry name" value="Chitin-binding_1_CS"/>
</dbReference>
<evidence type="ECO:0000256" key="11">
    <source>
        <dbReference type="ARBA" id="ARBA00023326"/>
    </source>
</evidence>
<dbReference type="OrthoDB" id="5985073at2759"/>
<dbReference type="EMBL" id="MVGT01002415">
    <property type="protein sequence ID" value="OVA07850.1"/>
    <property type="molecule type" value="Genomic_DNA"/>
</dbReference>
<dbReference type="GO" id="GO:0016998">
    <property type="term" value="P:cell wall macromolecule catabolic process"/>
    <property type="evidence" value="ECO:0007669"/>
    <property type="project" value="InterPro"/>
</dbReference>
<evidence type="ECO:0000256" key="5">
    <source>
        <dbReference type="ARBA" id="ARBA00022801"/>
    </source>
</evidence>
<dbReference type="Gene3D" id="3.30.60.10">
    <property type="entry name" value="Endochitinase-like"/>
    <property type="match status" value="1"/>
</dbReference>
<evidence type="ECO:0000256" key="3">
    <source>
        <dbReference type="ARBA" id="ARBA00022669"/>
    </source>
</evidence>
<dbReference type="InParanoid" id="A0A200QBN6"/>
<dbReference type="FunFam" id="3.30.20.10:FF:000001">
    <property type="entry name" value="Endochitinase (Chitinase)"/>
    <property type="match status" value="1"/>
</dbReference>
<dbReference type="InterPro" id="IPR036861">
    <property type="entry name" value="Endochitinase-like_sf"/>
</dbReference>
<dbReference type="SUPFAM" id="SSF53955">
    <property type="entry name" value="Lysozyme-like"/>
    <property type="match status" value="1"/>
</dbReference>
<evidence type="ECO:0000256" key="15">
    <source>
        <dbReference type="SAM" id="SignalP"/>
    </source>
</evidence>
<name>A0A200QBN6_MACCD</name>
<dbReference type="CDD" id="cd00325">
    <property type="entry name" value="chitinase_GH19"/>
    <property type="match status" value="1"/>
</dbReference>
<organism evidence="17 18">
    <name type="scientific">Macleaya cordata</name>
    <name type="common">Five-seeded plume-poppy</name>
    <name type="synonym">Bocconia cordata</name>
    <dbReference type="NCBI Taxonomy" id="56857"/>
    <lineage>
        <taxon>Eukaryota</taxon>
        <taxon>Viridiplantae</taxon>
        <taxon>Streptophyta</taxon>
        <taxon>Embryophyta</taxon>
        <taxon>Tracheophyta</taxon>
        <taxon>Spermatophyta</taxon>
        <taxon>Magnoliopsida</taxon>
        <taxon>Ranunculales</taxon>
        <taxon>Papaveraceae</taxon>
        <taxon>Papaveroideae</taxon>
        <taxon>Macleaya</taxon>
    </lineage>
</organism>
<evidence type="ECO:0000259" key="16">
    <source>
        <dbReference type="PROSITE" id="PS50941"/>
    </source>
</evidence>
<evidence type="ECO:0000256" key="12">
    <source>
        <dbReference type="PIRSR" id="PIRSR001060-1"/>
    </source>
</evidence>
<dbReference type="EC" id="3.2.1.14" evidence="2"/>
<sequence length="273" mass="29014">MVSLNVLRLISVVGILVGLLSGSVVGQNCGCAANLCCSQYGYCGTGNAYCGTRCRQGPCYSSSTPTNGASVADIVTPAFFNGIINQAGAGCAGKNFYSRNAFLEAVKSYPRFGQTGSQEDSKREIAAFFAHVTHETGHFCYKEEINGASKDYCQRGNTQYPCVPGKGYFGRGPIQLTWNYNYGPAGRAIGFDGLNAPETVANDPIISFKTALWFWMNNVHSIITSGQGFGPTIRAINGGECNGGNSAAVQARVNYFRQYCSQLGVAPGNNLSC</sequence>
<dbReference type="FunFam" id="3.30.60.10:FF:000003">
    <property type="entry name" value="Class IV chitinase"/>
    <property type="match status" value="1"/>
</dbReference>
<feature type="disulfide bond" evidence="13">
    <location>
        <begin position="91"/>
        <end position="140"/>
    </location>
</feature>
<dbReference type="Pfam" id="PF00182">
    <property type="entry name" value="Glyco_hydro_19"/>
    <property type="match status" value="1"/>
</dbReference>
<comment type="caution">
    <text evidence="14">Lacks conserved residue(s) required for the propagation of feature annotation.</text>
</comment>
<evidence type="ECO:0000256" key="14">
    <source>
        <dbReference type="PROSITE-ProRule" id="PRU00261"/>
    </source>
</evidence>
<dbReference type="InterPro" id="IPR023346">
    <property type="entry name" value="Lysozyme-like_dom_sf"/>
</dbReference>
<dbReference type="PROSITE" id="PS00773">
    <property type="entry name" value="CHITINASE_19_1"/>
    <property type="match status" value="1"/>
</dbReference>
<keyword evidence="11" id="KW-0624">Polysaccharide degradation</keyword>
<feature type="disulfide bond" evidence="13">
    <location>
        <begin position="241"/>
        <end position="273"/>
    </location>
</feature>
<keyword evidence="9" id="KW-0119">Carbohydrate metabolism</keyword>
<dbReference type="GO" id="GO:0008843">
    <property type="term" value="F:endochitinase activity"/>
    <property type="evidence" value="ECO:0007669"/>
    <property type="project" value="UniProtKB-EC"/>
</dbReference>
<evidence type="ECO:0000256" key="4">
    <source>
        <dbReference type="ARBA" id="ARBA00022729"/>
    </source>
</evidence>
<dbReference type="PIRSF" id="PIRSF001060">
    <property type="entry name" value="Endochitinase"/>
    <property type="match status" value="1"/>
</dbReference>
<feature type="active site" description="Proton donor" evidence="12">
    <location>
        <position position="135"/>
    </location>
</feature>
<keyword evidence="4 15" id="KW-0732">Signal</keyword>
<feature type="signal peptide" evidence="15">
    <location>
        <begin position="1"/>
        <end position="26"/>
    </location>
</feature>
<protein>
    <recommendedName>
        <fullName evidence="2">chitinase</fullName>
        <ecNumber evidence="2">3.2.1.14</ecNumber>
    </recommendedName>
</protein>
<keyword evidence="7" id="KW-0146">Chitin degradation</keyword>
<evidence type="ECO:0000256" key="8">
    <source>
        <dbReference type="ARBA" id="ARBA00023157"/>
    </source>
</evidence>
<evidence type="ECO:0000256" key="7">
    <source>
        <dbReference type="ARBA" id="ARBA00023024"/>
    </source>
</evidence>
<feature type="disulfide bond" evidence="13">
    <location>
        <begin position="153"/>
        <end position="162"/>
    </location>
</feature>
<dbReference type="PANTHER" id="PTHR22595">
    <property type="entry name" value="CHITINASE-RELATED"/>
    <property type="match status" value="1"/>
</dbReference>
<keyword evidence="18" id="KW-1185">Reference proteome</keyword>
<accession>A0A200QBN6</accession>
<dbReference type="PROSITE" id="PS50941">
    <property type="entry name" value="CHIT_BIND_I_2"/>
    <property type="match status" value="1"/>
</dbReference>
<dbReference type="InterPro" id="IPR000726">
    <property type="entry name" value="Glyco_hydro_19_cat"/>
</dbReference>
<evidence type="ECO:0000313" key="18">
    <source>
        <dbReference type="Proteomes" id="UP000195402"/>
    </source>
</evidence>
<evidence type="ECO:0000256" key="1">
    <source>
        <dbReference type="ARBA" id="ARBA00000822"/>
    </source>
</evidence>
<keyword evidence="3 14" id="KW-0147">Chitin-binding</keyword>
<comment type="caution">
    <text evidence="17">The sequence shown here is derived from an EMBL/GenBank/DDBJ whole genome shotgun (WGS) entry which is preliminary data.</text>
</comment>
<dbReference type="FunCoup" id="A0A200QBN6">
    <property type="interactions" value="110"/>
</dbReference>
<comment type="catalytic activity">
    <reaction evidence="1">
        <text>Random endo-hydrolysis of N-acetyl-beta-D-glucosaminide (1-&gt;4)-beta-linkages in chitin and chitodextrins.</text>
        <dbReference type="EC" id="3.2.1.14"/>
    </reaction>
</comment>
<dbReference type="SUPFAM" id="SSF57016">
    <property type="entry name" value="Plant lectins/antimicrobial peptides"/>
    <property type="match status" value="1"/>
</dbReference>
<dbReference type="GO" id="GO:0000272">
    <property type="term" value="P:polysaccharide catabolic process"/>
    <property type="evidence" value="ECO:0007669"/>
    <property type="project" value="UniProtKB-KW"/>
</dbReference>